<comment type="cofactor">
    <cofactor evidence="10 11">
        <name>Mn(2+)</name>
        <dbReference type="ChEBI" id="CHEBI:29035"/>
    </cofactor>
    <text evidence="10 11">Binds 2 manganese ions per subunit.</text>
</comment>
<reference evidence="12 13" key="1">
    <citation type="submission" date="2010-04" db="EMBL/GenBank/DDBJ databases">
        <title>The Genome Sequence of Escherichia coli TA447.</title>
        <authorList>
            <consortium name="The Broad Institute Genome Sequencing Platform"/>
            <consortium name="The Broad Institute Genome Sequencing Center for Infectious Disease"/>
            <person name="Feldgarden M."/>
            <person name="Gordon D.M."/>
            <person name="Johnson J.R."/>
            <person name="Johnston B.D."/>
            <person name="Young S."/>
            <person name="Zeng Q."/>
            <person name="Koehrsen M."/>
            <person name="Alvarado L."/>
            <person name="Berlin A.M."/>
            <person name="Borenstein D."/>
            <person name="Chapman S.B."/>
            <person name="Chen Z."/>
            <person name="Engels R."/>
            <person name="Freedman E."/>
            <person name="Gellesch M."/>
            <person name="Goldberg J."/>
            <person name="Griggs A."/>
            <person name="Gujja S."/>
            <person name="Heilman E.R."/>
            <person name="Heiman D.I."/>
            <person name="Hepburn T.A."/>
            <person name="Howarth C."/>
            <person name="Jen D."/>
            <person name="Larson L."/>
            <person name="Mehta T."/>
            <person name="Park D."/>
            <person name="Pearson M."/>
            <person name="Richards J."/>
            <person name="Roberts A."/>
            <person name="Saif S."/>
            <person name="Shea T.D."/>
            <person name="Shenoy N."/>
            <person name="Sisk P."/>
            <person name="Stolte C."/>
            <person name="Sykes S.N."/>
            <person name="Walk T."/>
            <person name="White J."/>
            <person name="Yandava C."/>
            <person name="Haas B."/>
            <person name="Henn M.R."/>
            <person name="Nusbaum C."/>
            <person name="Birren B."/>
        </authorList>
    </citation>
    <scope>NUCLEOTIDE SEQUENCE [LARGE SCALE GENOMIC DNA]</scope>
    <source>
        <strain evidence="12 13">TA447</strain>
    </source>
</reference>
<feature type="binding site" evidence="9">
    <location>
        <begin position="284"/>
        <end position="285"/>
    </location>
    <ligand>
        <name>GMP</name>
        <dbReference type="ChEBI" id="CHEBI:58115"/>
    </ligand>
</feature>
<feature type="binding site" evidence="10">
    <location>
        <position position="46"/>
    </location>
    <ligand>
        <name>Mn(2+)</name>
        <dbReference type="ChEBI" id="CHEBI:29035"/>
        <label>1</label>
    </ligand>
</feature>
<dbReference type="Proteomes" id="UP000193942">
    <property type="component" value="Unassembled WGS sequence"/>
</dbReference>
<keyword evidence="5 9" id="KW-0342">GTP-binding</keyword>
<feature type="binding site" evidence="9">
    <location>
        <begin position="165"/>
        <end position="169"/>
    </location>
    <ligand>
        <name>GMP</name>
        <dbReference type="ChEBI" id="CHEBI:58115"/>
    </ligand>
</feature>
<dbReference type="GO" id="GO:0003972">
    <property type="term" value="F:RNA ligase (ATP) activity"/>
    <property type="evidence" value="ECO:0007669"/>
    <property type="project" value="TreeGrafter"/>
</dbReference>
<evidence type="ECO:0000256" key="9">
    <source>
        <dbReference type="PIRSR" id="PIRSR601233-2"/>
    </source>
</evidence>
<evidence type="ECO:0000313" key="13">
    <source>
        <dbReference type="Proteomes" id="UP000193942"/>
    </source>
</evidence>
<feature type="binding site" evidence="9">
    <location>
        <position position="406"/>
    </location>
    <ligand>
        <name>GMP</name>
        <dbReference type="ChEBI" id="CHEBI:58115"/>
    </ligand>
</feature>
<keyword evidence="2 10" id="KW-0479">Metal-binding</keyword>
<feature type="active site" description="GMP-histidine intermediate" evidence="8">
    <location>
        <position position="336"/>
    </location>
</feature>
<evidence type="ECO:0000256" key="5">
    <source>
        <dbReference type="ARBA" id="ARBA00023134"/>
    </source>
</evidence>
<evidence type="ECO:0000256" key="6">
    <source>
        <dbReference type="ARBA" id="ARBA00023211"/>
    </source>
</evidence>
<dbReference type="EC" id="6.5.1.-" evidence="11"/>
<evidence type="ECO:0000256" key="11">
    <source>
        <dbReference type="RuleBase" id="RU371113"/>
    </source>
</evidence>
<feature type="binding site" evidence="9">
    <location>
        <begin position="336"/>
        <end position="339"/>
    </location>
    <ligand>
        <name>GMP</name>
        <dbReference type="ChEBI" id="CHEBI:58115"/>
    </ligand>
</feature>
<dbReference type="PANTHER" id="PTHR11118:SF1">
    <property type="entry name" value="RNA-SPLICING LIGASE RTCB HOMOLOG"/>
    <property type="match status" value="1"/>
</dbReference>
<dbReference type="GO" id="GO:0170057">
    <property type="term" value="F:RNA ligase (GTP) activity"/>
    <property type="evidence" value="ECO:0007669"/>
    <property type="project" value="UniProtKB-EC"/>
</dbReference>
<name>A0A1X3J3V6_ECOLX</name>
<dbReference type="InterPro" id="IPR001233">
    <property type="entry name" value="RtcB"/>
</dbReference>
<proteinExistence type="inferred from homology"/>
<feature type="binding site" evidence="10">
    <location>
        <position position="284"/>
    </location>
    <ligand>
        <name>Mn(2+)</name>
        <dbReference type="ChEBI" id="CHEBI:29035"/>
        <label>2</label>
    </ligand>
</feature>
<feature type="binding site" evidence="9">
    <location>
        <begin position="312"/>
        <end position="315"/>
    </location>
    <ligand>
        <name>GMP</name>
        <dbReference type="ChEBI" id="CHEBI:58115"/>
    </ligand>
</feature>
<gene>
    <name evidence="11" type="primary">rtcB</name>
    <name evidence="12" type="ORF">ECXG_04343</name>
</gene>
<dbReference type="GO" id="GO:0046872">
    <property type="term" value="F:metal ion binding"/>
    <property type="evidence" value="ECO:0007669"/>
    <property type="project" value="UniProtKB-UniRule"/>
</dbReference>
<comment type="catalytic activity">
    <reaction evidence="7">
        <text>a 3'-end 3'-phospho-ribonucleotide-RNA + a 5'-end dephospho-ribonucleoside-RNA + GTP = a ribonucleotidyl-ribonucleotide-RNA + GMP + diphosphate</text>
        <dbReference type="Rhea" id="RHEA:68076"/>
        <dbReference type="Rhea" id="RHEA-COMP:10463"/>
        <dbReference type="Rhea" id="RHEA-COMP:13936"/>
        <dbReference type="Rhea" id="RHEA-COMP:17355"/>
        <dbReference type="ChEBI" id="CHEBI:33019"/>
        <dbReference type="ChEBI" id="CHEBI:37565"/>
        <dbReference type="ChEBI" id="CHEBI:58115"/>
        <dbReference type="ChEBI" id="CHEBI:83062"/>
        <dbReference type="ChEBI" id="CHEBI:138284"/>
        <dbReference type="ChEBI" id="CHEBI:173118"/>
        <dbReference type="EC" id="6.5.1.8"/>
    </reaction>
</comment>
<dbReference type="Gene3D" id="3.90.1860.10">
    <property type="entry name" value="tRNA-splicing ligase RtcB"/>
    <property type="match status" value="1"/>
</dbReference>
<dbReference type="EMBL" id="ADIZ01000013">
    <property type="protein sequence ID" value="OSK95901.1"/>
    <property type="molecule type" value="Genomic_DNA"/>
</dbReference>
<keyword evidence="1 11" id="KW-0436">Ligase</keyword>
<evidence type="ECO:0000256" key="8">
    <source>
        <dbReference type="PIRSR" id="PIRSR601233-1"/>
    </source>
</evidence>
<dbReference type="AlphaFoldDB" id="A0A1X3J3V6"/>
<evidence type="ECO:0000256" key="4">
    <source>
        <dbReference type="ARBA" id="ARBA00022800"/>
    </source>
</evidence>
<feature type="binding site" evidence="10">
    <location>
        <position position="166"/>
    </location>
    <ligand>
        <name>Mn(2+)</name>
        <dbReference type="ChEBI" id="CHEBI:29035"/>
        <label>1</label>
    </ligand>
</feature>
<evidence type="ECO:0000313" key="12">
    <source>
        <dbReference type="EMBL" id="OSK95901.1"/>
    </source>
</evidence>
<feature type="binding site" evidence="10">
    <location>
        <position position="197"/>
    </location>
    <ligand>
        <name>Mn(2+)</name>
        <dbReference type="ChEBI" id="CHEBI:29035"/>
        <label>2</label>
    </ligand>
</feature>
<dbReference type="GO" id="GO:0042245">
    <property type="term" value="P:RNA repair"/>
    <property type="evidence" value="ECO:0007669"/>
    <property type="project" value="UniProtKB-KW"/>
</dbReference>
<dbReference type="GO" id="GO:0006396">
    <property type="term" value="P:RNA processing"/>
    <property type="evidence" value="ECO:0007669"/>
    <property type="project" value="InterPro"/>
</dbReference>
<accession>A0A1X3J3V6</accession>
<protein>
    <recommendedName>
        <fullName evidence="11">tRNA-splicing ligase RtcB</fullName>
        <ecNumber evidence="11">6.5.1.-</ecNumber>
    </recommendedName>
</protein>
<evidence type="ECO:0000256" key="3">
    <source>
        <dbReference type="ARBA" id="ARBA00022741"/>
    </source>
</evidence>
<sequence length="407" mass="44704">MKLPDHPGYVRQTCATPDFHPGNGVPVGAVVASTPDLVIPAAIGTDISCGMRLLTTGLTLEQAEANKDVITQRLTQVLLQNERDVPLSAQAFTALFDGGPADYVSTLPSAGLWTRTNIPRMVQEIDRCIGLNEHNSHSRYAPPALLATDRALLRDPCLGTPGSGNHFIELQVVDSVVDRHVAWQQGLKTGDIVVMIHSGSRDVGFYVGRRWMDRARAEWPAGHKHPQSGLYGLAGGLAEEYLQAMGMAARYAWLNRVTIAEMVRVCFADLFHQDDSHLVVDVPHNIILREHEMNIHRKGATPAHAGALALIPGSMGDYTWLAVGCGNSEWLWSCSHGAGRSQRRQAMRSRATEESTLPWQCVTLREERRLEEAPAAYKDIAPVIEAQQEAGLIQPAVRLRPWLTFKG</sequence>
<evidence type="ECO:0000256" key="1">
    <source>
        <dbReference type="ARBA" id="ARBA00022598"/>
    </source>
</evidence>
<organism evidence="12 13">
    <name type="scientific">Escherichia coli TA447</name>
    <dbReference type="NCBI Taxonomy" id="656447"/>
    <lineage>
        <taxon>Bacteria</taxon>
        <taxon>Pseudomonadati</taxon>
        <taxon>Pseudomonadota</taxon>
        <taxon>Gammaproteobacteria</taxon>
        <taxon>Enterobacterales</taxon>
        <taxon>Enterobacteriaceae</taxon>
        <taxon>Escherichia</taxon>
    </lineage>
</organism>
<keyword evidence="6 10" id="KW-0464">Manganese</keyword>
<evidence type="ECO:0000256" key="2">
    <source>
        <dbReference type="ARBA" id="ARBA00022723"/>
    </source>
</evidence>
<dbReference type="SUPFAM" id="SSF103365">
    <property type="entry name" value="Hypothetical protein PH1602"/>
    <property type="match status" value="1"/>
</dbReference>
<dbReference type="InterPro" id="IPR036025">
    <property type="entry name" value="RtcB-like_sf"/>
</dbReference>
<comment type="subunit">
    <text evidence="11">Monomer.</text>
</comment>
<dbReference type="GO" id="GO:0005525">
    <property type="term" value="F:GTP binding"/>
    <property type="evidence" value="ECO:0007669"/>
    <property type="project" value="UniProtKB-KW"/>
</dbReference>
<dbReference type="PANTHER" id="PTHR11118">
    <property type="entry name" value="RNA-SPLICING LIGASE RTCB HOMOLOG"/>
    <property type="match status" value="1"/>
</dbReference>
<dbReference type="Pfam" id="PF01139">
    <property type="entry name" value="RtcB"/>
    <property type="match status" value="1"/>
</dbReference>
<evidence type="ECO:0000256" key="7">
    <source>
        <dbReference type="ARBA" id="ARBA00047746"/>
    </source>
</evidence>
<comment type="similarity">
    <text evidence="11">Belongs to the RtcB family.</text>
</comment>
<keyword evidence="3 9" id="KW-0547">Nucleotide-binding</keyword>
<comment type="caution">
    <text evidence="12">The sequence shown here is derived from an EMBL/GenBank/DDBJ whole genome shotgun (WGS) entry which is preliminary data.</text>
</comment>
<evidence type="ECO:0000256" key="10">
    <source>
        <dbReference type="PIRSR" id="PIRSR601233-3"/>
    </source>
</evidence>
<keyword evidence="4" id="KW-0692">RNA repair</keyword>